<evidence type="ECO:0000259" key="1">
    <source>
        <dbReference type="Pfam" id="PF04218"/>
    </source>
</evidence>
<dbReference type="SUPFAM" id="SSF46689">
    <property type="entry name" value="Homeodomain-like"/>
    <property type="match status" value="1"/>
</dbReference>
<dbReference type="PANTHER" id="PTHR19303:SF73">
    <property type="entry name" value="PROTEIN PDC2"/>
    <property type="match status" value="1"/>
</dbReference>
<accession>A0A2Z6RF22</accession>
<evidence type="ECO:0000313" key="3">
    <source>
        <dbReference type="Proteomes" id="UP000247702"/>
    </source>
</evidence>
<dbReference type="AlphaFoldDB" id="A0A2Z6RF22"/>
<dbReference type="GO" id="GO:0003677">
    <property type="term" value="F:DNA binding"/>
    <property type="evidence" value="ECO:0007669"/>
    <property type="project" value="InterPro"/>
</dbReference>
<dbReference type="Proteomes" id="UP000247702">
    <property type="component" value="Unassembled WGS sequence"/>
</dbReference>
<comment type="caution">
    <text evidence="2">The sequence shown here is derived from an EMBL/GenBank/DDBJ whole genome shotgun (WGS) entry which is preliminary data.</text>
</comment>
<dbReference type="STRING" id="94130.A0A2Z6RF22"/>
<dbReference type="GO" id="GO:0005634">
    <property type="term" value="C:nucleus"/>
    <property type="evidence" value="ECO:0007669"/>
    <property type="project" value="TreeGrafter"/>
</dbReference>
<protein>
    <recommendedName>
        <fullName evidence="1">HTH psq-type domain-containing protein</fullName>
    </recommendedName>
</protein>
<organism evidence="2 3">
    <name type="scientific">Rhizophagus clarus</name>
    <dbReference type="NCBI Taxonomy" id="94130"/>
    <lineage>
        <taxon>Eukaryota</taxon>
        <taxon>Fungi</taxon>
        <taxon>Fungi incertae sedis</taxon>
        <taxon>Mucoromycota</taxon>
        <taxon>Glomeromycotina</taxon>
        <taxon>Glomeromycetes</taxon>
        <taxon>Glomerales</taxon>
        <taxon>Glomeraceae</taxon>
        <taxon>Rhizophagus</taxon>
    </lineage>
</organism>
<keyword evidence="3" id="KW-1185">Reference proteome</keyword>
<name>A0A2Z6RF22_9GLOM</name>
<sequence>MLTRKRVILSAMQKRKICEKKKKNPSFSNVELAQEYKVEKSTVTNILKEKERWFTISVSQENIKKFHGSNHFAKQFSIEDFYYSEGWLGGFKKRYGLRQFKKQSEAASTPSAESIKNDCRALQQLLTPYNSEDIWNGDETGLFWKMEPSRVLACTSISGHKKEKSRVMIFCAANALQKLGVLRRHRFDIDSRYSRYRN</sequence>
<dbReference type="InterPro" id="IPR009057">
    <property type="entry name" value="Homeodomain-like_sf"/>
</dbReference>
<reference evidence="2 3" key="1">
    <citation type="submission" date="2017-11" db="EMBL/GenBank/DDBJ databases">
        <title>The genome of Rhizophagus clarus HR1 reveals common genetic basis of auxotrophy among arbuscular mycorrhizal fungi.</title>
        <authorList>
            <person name="Kobayashi Y."/>
        </authorList>
    </citation>
    <scope>NUCLEOTIDE SEQUENCE [LARGE SCALE GENOMIC DNA]</scope>
    <source>
        <strain evidence="2 3">HR1</strain>
    </source>
</reference>
<dbReference type="InterPro" id="IPR007889">
    <property type="entry name" value="HTH_Psq"/>
</dbReference>
<feature type="domain" description="HTH psq-type" evidence="1">
    <location>
        <begin position="4"/>
        <end position="51"/>
    </location>
</feature>
<dbReference type="Pfam" id="PF04218">
    <property type="entry name" value="CENP-B_N"/>
    <property type="match status" value="1"/>
</dbReference>
<evidence type="ECO:0000313" key="2">
    <source>
        <dbReference type="EMBL" id="GBC00674.1"/>
    </source>
</evidence>
<dbReference type="EMBL" id="BEXD01003267">
    <property type="protein sequence ID" value="GBC00674.1"/>
    <property type="molecule type" value="Genomic_DNA"/>
</dbReference>
<dbReference type="Gene3D" id="1.10.10.60">
    <property type="entry name" value="Homeodomain-like"/>
    <property type="match status" value="1"/>
</dbReference>
<proteinExistence type="predicted"/>
<dbReference type="PANTHER" id="PTHR19303">
    <property type="entry name" value="TRANSPOSON"/>
    <property type="match status" value="1"/>
</dbReference>
<gene>
    <name evidence="2" type="ORF">RclHR1_39390001</name>
</gene>
<dbReference type="InterPro" id="IPR050863">
    <property type="entry name" value="CenT-Element_Derived"/>
</dbReference>